<reference evidence="3 4" key="1">
    <citation type="submission" date="2016-11" db="EMBL/GenBank/DDBJ databases">
        <authorList>
            <person name="Jaros S."/>
            <person name="Januszkiewicz K."/>
            <person name="Wedrychowicz H."/>
        </authorList>
    </citation>
    <scope>NUCLEOTIDE SEQUENCE [LARGE SCALE GENOMIC DNA]</scope>
    <source>
        <strain evidence="3 4">CGMCC 4.5723</strain>
    </source>
</reference>
<accession>A0A1M6B793</accession>
<protein>
    <recommendedName>
        <fullName evidence="2">DUF4253 domain-containing protein</fullName>
    </recommendedName>
</protein>
<keyword evidence="4" id="KW-1185">Reference proteome</keyword>
<evidence type="ECO:0000313" key="4">
    <source>
        <dbReference type="Proteomes" id="UP000184452"/>
    </source>
</evidence>
<dbReference type="RefSeq" id="WP_073374011.1">
    <property type="nucleotide sequence ID" value="NZ_FQZK01000001.1"/>
</dbReference>
<gene>
    <name evidence="3" type="ORF">SAMN05421803_101241</name>
</gene>
<evidence type="ECO:0000259" key="2">
    <source>
        <dbReference type="Pfam" id="PF14062"/>
    </source>
</evidence>
<dbReference type="InterPro" id="IPR025349">
    <property type="entry name" value="DUF4253"/>
</dbReference>
<feature type="region of interest" description="Disordered" evidence="1">
    <location>
        <begin position="1"/>
        <end position="23"/>
    </location>
</feature>
<dbReference type="AlphaFoldDB" id="A0A1M6B793"/>
<name>A0A1M6B793_9ACTN</name>
<feature type="domain" description="DUF4253" evidence="2">
    <location>
        <begin position="153"/>
        <end position="261"/>
    </location>
</feature>
<dbReference type="Proteomes" id="UP000184452">
    <property type="component" value="Unassembled WGS sequence"/>
</dbReference>
<proteinExistence type="predicted"/>
<sequence length="261" mass="28074">MEPQADLSVALPPGKPATAHDGSPVLWISDGPAPEGLWARLRAAHPESGWWPLLLTSMAGEDGDRPWESGELSPPAPEAARDHDVAEVLAKAWRDSTQVDEEYRDLVPEQRLAVTAPHGVEWPGLAPRTPLTADPGEAADRSAAWLARRPNPRLGLVRAASGAEALSVIGWQGAVNHGLDVTVLSAVLADWEERFGTRLVMVGFDTLALSTASVVADREQAARVAAEHFALCPDNVWQGTGSLDSYADSLVGDETWSFWWD</sequence>
<dbReference type="OrthoDB" id="7839592at2"/>
<evidence type="ECO:0000313" key="3">
    <source>
        <dbReference type="EMBL" id="SHI44527.1"/>
    </source>
</evidence>
<organism evidence="3 4">
    <name type="scientific">Nocardiopsis flavescens</name>
    <dbReference type="NCBI Taxonomy" id="758803"/>
    <lineage>
        <taxon>Bacteria</taxon>
        <taxon>Bacillati</taxon>
        <taxon>Actinomycetota</taxon>
        <taxon>Actinomycetes</taxon>
        <taxon>Streptosporangiales</taxon>
        <taxon>Nocardiopsidaceae</taxon>
        <taxon>Nocardiopsis</taxon>
    </lineage>
</organism>
<evidence type="ECO:0000256" key="1">
    <source>
        <dbReference type="SAM" id="MobiDB-lite"/>
    </source>
</evidence>
<dbReference type="STRING" id="758803.SAMN05421803_101241"/>
<dbReference type="EMBL" id="FQZK01000001">
    <property type="protein sequence ID" value="SHI44527.1"/>
    <property type="molecule type" value="Genomic_DNA"/>
</dbReference>
<dbReference type="Pfam" id="PF14062">
    <property type="entry name" value="DUF4253"/>
    <property type="match status" value="1"/>
</dbReference>